<evidence type="ECO:0000313" key="2">
    <source>
        <dbReference type="Proteomes" id="UP000284557"/>
    </source>
</evidence>
<comment type="caution">
    <text evidence="1">The sequence shown here is derived from an EMBL/GenBank/DDBJ whole genome shotgun (WGS) entry which is preliminary data.</text>
</comment>
<dbReference type="RefSeq" id="WP_100520508.1">
    <property type="nucleotide sequence ID" value="NZ_QXBN01000023.1"/>
</dbReference>
<reference evidence="1 2" key="1">
    <citation type="submission" date="2018-08" db="EMBL/GenBank/DDBJ databases">
        <title>Linezolid Resistance in Mycobacterium abscessus: MIC Distribution and Comprehensive Investigation of Resistance Mechanisms.</title>
        <authorList>
            <person name="Ye M."/>
            <person name="Xu L."/>
            <person name="Zou Y."/>
            <person name="Li B."/>
            <person name="Guo Q."/>
            <person name="Zhang Y."/>
            <person name="Zhan M."/>
            <person name="Xu B."/>
            <person name="Yu F."/>
            <person name="Zhang Z."/>
            <person name="Chu H."/>
        </authorList>
    </citation>
    <scope>NUCLEOTIDE SEQUENCE [LARGE SCALE GENOMIC DNA]</scope>
    <source>
        <strain evidence="1 2">G143</strain>
    </source>
</reference>
<dbReference type="Pfam" id="PF19698">
    <property type="entry name" value="DUF6197"/>
    <property type="match status" value="1"/>
</dbReference>
<dbReference type="InterPro" id="IPR045677">
    <property type="entry name" value="DUF6197"/>
</dbReference>
<gene>
    <name evidence="1" type="ORF">D2E76_23120</name>
</gene>
<dbReference type="AlphaFoldDB" id="A0ABD7HIH8"/>
<proteinExistence type="predicted"/>
<protein>
    <submittedName>
        <fullName evidence="1">Uncharacterized protein</fullName>
    </submittedName>
</protein>
<organism evidence="1 2">
    <name type="scientific">Mycobacteroides abscessus</name>
    <dbReference type="NCBI Taxonomy" id="36809"/>
    <lineage>
        <taxon>Bacteria</taxon>
        <taxon>Bacillati</taxon>
        <taxon>Actinomycetota</taxon>
        <taxon>Actinomycetes</taxon>
        <taxon>Mycobacteriales</taxon>
        <taxon>Mycobacteriaceae</taxon>
        <taxon>Mycobacteroides</taxon>
    </lineage>
</organism>
<evidence type="ECO:0000313" key="1">
    <source>
        <dbReference type="EMBL" id="RIT32705.1"/>
    </source>
</evidence>
<accession>A0ABD7HIH8</accession>
<sequence length="140" mass="15474">MSHRIQVPAQCVGGPPPSNGLPPELIVQKLREALGELRRPISAETKNGWTQGTYGLPYACKCLDGALRYVVTWRSHGRAGDQLHEALRRQVAEVIAELKGVEIVGHPAPFIHAWNDERGRVFAEVESVLERAIEHVEVLA</sequence>
<dbReference type="Proteomes" id="UP000284557">
    <property type="component" value="Unassembled WGS sequence"/>
</dbReference>
<dbReference type="EMBL" id="QXBN01000023">
    <property type="protein sequence ID" value="RIT32705.1"/>
    <property type="molecule type" value="Genomic_DNA"/>
</dbReference>
<name>A0ABD7HIH8_9MYCO</name>